<evidence type="ECO:0000313" key="2">
    <source>
        <dbReference type="Proteomes" id="UP001295684"/>
    </source>
</evidence>
<dbReference type="Proteomes" id="UP001295684">
    <property type="component" value="Unassembled WGS sequence"/>
</dbReference>
<dbReference type="AlphaFoldDB" id="A0AAD1XLG4"/>
<protein>
    <submittedName>
        <fullName evidence="1">Uncharacterized protein</fullName>
    </submittedName>
</protein>
<organism evidence="1 2">
    <name type="scientific">Euplotes crassus</name>
    <dbReference type="NCBI Taxonomy" id="5936"/>
    <lineage>
        <taxon>Eukaryota</taxon>
        <taxon>Sar</taxon>
        <taxon>Alveolata</taxon>
        <taxon>Ciliophora</taxon>
        <taxon>Intramacronucleata</taxon>
        <taxon>Spirotrichea</taxon>
        <taxon>Hypotrichia</taxon>
        <taxon>Euplotida</taxon>
        <taxon>Euplotidae</taxon>
        <taxon>Moneuplotes</taxon>
    </lineage>
</organism>
<sequence>MSYYLEDIPSTTPGYFRPLFMMHTSLELRSQAKSQTFSGSPVDLNLHLKLQIMKQN</sequence>
<reference evidence="1" key="1">
    <citation type="submission" date="2023-07" db="EMBL/GenBank/DDBJ databases">
        <authorList>
            <consortium name="AG Swart"/>
            <person name="Singh M."/>
            <person name="Singh A."/>
            <person name="Seah K."/>
            <person name="Emmerich C."/>
        </authorList>
    </citation>
    <scope>NUCLEOTIDE SEQUENCE</scope>
    <source>
        <strain evidence="1">DP1</strain>
    </source>
</reference>
<comment type="caution">
    <text evidence="1">The sequence shown here is derived from an EMBL/GenBank/DDBJ whole genome shotgun (WGS) entry which is preliminary data.</text>
</comment>
<evidence type="ECO:0000313" key="1">
    <source>
        <dbReference type="EMBL" id="CAI2374880.1"/>
    </source>
</evidence>
<gene>
    <name evidence="1" type="ORF">ECRASSUSDP1_LOCUS16238</name>
</gene>
<name>A0AAD1XLG4_EUPCR</name>
<accession>A0AAD1XLG4</accession>
<proteinExistence type="predicted"/>
<dbReference type="EMBL" id="CAMPGE010016307">
    <property type="protein sequence ID" value="CAI2374880.1"/>
    <property type="molecule type" value="Genomic_DNA"/>
</dbReference>
<keyword evidence="2" id="KW-1185">Reference proteome</keyword>